<dbReference type="AlphaFoldDB" id="A0A4C1XFU4"/>
<organism evidence="2 3">
    <name type="scientific">Eumeta variegata</name>
    <name type="common">Bagworm moth</name>
    <name type="synonym">Eumeta japonica</name>
    <dbReference type="NCBI Taxonomy" id="151549"/>
    <lineage>
        <taxon>Eukaryota</taxon>
        <taxon>Metazoa</taxon>
        <taxon>Ecdysozoa</taxon>
        <taxon>Arthropoda</taxon>
        <taxon>Hexapoda</taxon>
        <taxon>Insecta</taxon>
        <taxon>Pterygota</taxon>
        <taxon>Neoptera</taxon>
        <taxon>Endopterygota</taxon>
        <taxon>Lepidoptera</taxon>
        <taxon>Glossata</taxon>
        <taxon>Ditrysia</taxon>
        <taxon>Tineoidea</taxon>
        <taxon>Psychidae</taxon>
        <taxon>Oiketicinae</taxon>
        <taxon>Eumeta</taxon>
    </lineage>
</organism>
<evidence type="ECO:0000313" key="3">
    <source>
        <dbReference type="Proteomes" id="UP000299102"/>
    </source>
</evidence>
<evidence type="ECO:0000256" key="1">
    <source>
        <dbReference type="SAM" id="MobiDB-lite"/>
    </source>
</evidence>
<dbReference type="Proteomes" id="UP000299102">
    <property type="component" value="Unassembled WGS sequence"/>
</dbReference>
<feature type="region of interest" description="Disordered" evidence="1">
    <location>
        <begin position="1"/>
        <end position="27"/>
    </location>
</feature>
<name>A0A4C1XFU4_EUMVA</name>
<sequence>MYRSRVQRPTAAKYSSRRSAEAVTAPPRAPRAVTFALSMRPPPAIDNTRDDDRRISCLVLIAPWSADVEAALISLNRDAKPECGFSSWDD</sequence>
<proteinExistence type="predicted"/>
<evidence type="ECO:0000313" key="2">
    <source>
        <dbReference type="EMBL" id="GBP62811.1"/>
    </source>
</evidence>
<reference evidence="2 3" key="1">
    <citation type="journal article" date="2019" name="Commun. Biol.">
        <title>The bagworm genome reveals a unique fibroin gene that provides high tensile strength.</title>
        <authorList>
            <person name="Kono N."/>
            <person name="Nakamura H."/>
            <person name="Ohtoshi R."/>
            <person name="Tomita M."/>
            <person name="Numata K."/>
            <person name="Arakawa K."/>
        </authorList>
    </citation>
    <scope>NUCLEOTIDE SEQUENCE [LARGE SCALE GENOMIC DNA]</scope>
</reference>
<dbReference type="EMBL" id="BGZK01000850">
    <property type="protein sequence ID" value="GBP62811.1"/>
    <property type="molecule type" value="Genomic_DNA"/>
</dbReference>
<protein>
    <submittedName>
        <fullName evidence="2">Uncharacterized protein</fullName>
    </submittedName>
</protein>
<accession>A0A4C1XFU4</accession>
<comment type="caution">
    <text evidence="2">The sequence shown here is derived from an EMBL/GenBank/DDBJ whole genome shotgun (WGS) entry which is preliminary data.</text>
</comment>
<gene>
    <name evidence="2" type="ORF">EVAR_50640_1</name>
</gene>
<keyword evidence="3" id="KW-1185">Reference proteome</keyword>